<sequence>MTRTVVALGGGAAFKDIVRTMKQWRVRALPVLDGEGRVIGVVSEADLLRKEEFRDDDLSSSLSDALRHHSDRDKAAAVTAAELMTTPALTVHVGDTLARVARDMARHKVERLPVVDDAGALKGIVSRSGLLKVFLRDDEDIAEEIRREVIGGRFPVSPESVRVQARDGVVALTGYVPDTTPVPLAVRPARSMEGVVDVHWTVAGPRRPALDPDFLEEDEESLRTW</sequence>
<keyword evidence="1 2" id="KW-0129">CBS domain</keyword>
<dbReference type="PIRSF" id="PIRSF036990">
    <property type="entry name" value="UCP036990_CBS_BON"/>
    <property type="match status" value="1"/>
</dbReference>
<dbReference type="Proteomes" id="UP001596035">
    <property type="component" value="Unassembled WGS sequence"/>
</dbReference>
<dbReference type="Pfam" id="PF00571">
    <property type="entry name" value="CBS"/>
    <property type="match status" value="2"/>
</dbReference>
<dbReference type="EMBL" id="JBHSKN010000016">
    <property type="protein sequence ID" value="MFC5241849.1"/>
    <property type="molecule type" value="Genomic_DNA"/>
</dbReference>
<dbReference type="Gene3D" id="3.10.580.10">
    <property type="entry name" value="CBS-domain"/>
    <property type="match status" value="1"/>
</dbReference>
<dbReference type="SMART" id="SM00116">
    <property type="entry name" value="CBS"/>
    <property type="match status" value="2"/>
</dbReference>
<dbReference type="InterPro" id="IPR007055">
    <property type="entry name" value="BON_dom"/>
</dbReference>
<evidence type="ECO:0000313" key="6">
    <source>
        <dbReference type="Proteomes" id="UP001596035"/>
    </source>
</evidence>
<dbReference type="PROSITE" id="PS51371">
    <property type="entry name" value="CBS"/>
    <property type="match status" value="2"/>
</dbReference>
<evidence type="ECO:0000259" key="3">
    <source>
        <dbReference type="PROSITE" id="PS50914"/>
    </source>
</evidence>
<dbReference type="InterPro" id="IPR046342">
    <property type="entry name" value="CBS_dom_sf"/>
</dbReference>
<accession>A0ABW0DWQ5</accession>
<feature type="domain" description="CBS" evidence="4">
    <location>
        <begin position="84"/>
        <end position="141"/>
    </location>
</feature>
<feature type="domain" description="BON" evidence="3">
    <location>
        <begin position="137"/>
        <end position="206"/>
    </location>
</feature>
<organism evidence="5 6">
    <name type="scientific">Streptomyces atrovirens</name>
    <dbReference type="NCBI Taxonomy" id="285556"/>
    <lineage>
        <taxon>Bacteria</taxon>
        <taxon>Bacillati</taxon>
        <taxon>Actinomycetota</taxon>
        <taxon>Actinomycetes</taxon>
        <taxon>Kitasatosporales</taxon>
        <taxon>Streptomycetaceae</taxon>
        <taxon>Streptomyces</taxon>
    </lineage>
</organism>
<reference evidence="6" key="1">
    <citation type="journal article" date="2019" name="Int. J. Syst. Evol. Microbiol.">
        <title>The Global Catalogue of Microorganisms (GCM) 10K type strain sequencing project: providing services to taxonomists for standard genome sequencing and annotation.</title>
        <authorList>
            <consortium name="The Broad Institute Genomics Platform"/>
            <consortium name="The Broad Institute Genome Sequencing Center for Infectious Disease"/>
            <person name="Wu L."/>
            <person name="Ma J."/>
        </authorList>
    </citation>
    <scope>NUCLEOTIDE SEQUENCE [LARGE SCALE GENOMIC DNA]</scope>
    <source>
        <strain evidence="6">CGMCC 4.7131</strain>
    </source>
</reference>
<evidence type="ECO:0000259" key="4">
    <source>
        <dbReference type="PROSITE" id="PS51371"/>
    </source>
</evidence>
<dbReference type="PANTHER" id="PTHR43080">
    <property type="entry name" value="CBS DOMAIN-CONTAINING PROTEIN CBSX3, MITOCHONDRIAL"/>
    <property type="match status" value="1"/>
</dbReference>
<dbReference type="InterPro" id="IPR017080">
    <property type="entry name" value="UCP036990_CBS_BON"/>
</dbReference>
<evidence type="ECO:0000313" key="5">
    <source>
        <dbReference type="EMBL" id="MFC5241849.1"/>
    </source>
</evidence>
<dbReference type="RefSeq" id="WP_344560257.1">
    <property type="nucleotide sequence ID" value="NZ_BAAATG010000017.1"/>
</dbReference>
<gene>
    <name evidence="5" type="ORF">ACFPWV_18290</name>
</gene>
<feature type="domain" description="CBS" evidence="4">
    <location>
        <begin position="1"/>
        <end position="58"/>
    </location>
</feature>
<evidence type="ECO:0000256" key="2">
    <source>
        <dbReference type="PROSITE-ProRule" id="PRU00703"/>
    </source>
</evidence>
<dbReference type="PROSITE" id="PS50914">
    <property type="entry name" value="BON"/>
    <property type="match status" value="1"/>
</dbReference>
<dbReference type="CDD" id="cd04586">
    <property type="entry name" value="CBS_pair_BON_assoc"/>
    <property type="match status" value="1"/>
</dbReference>
<keyword evidence="6" id="KW-1185">Reference proteome</keyword>
<dbReference type="InterPro" id="IPR000644">
    <property type="entry name" value="CBS_dom"/>
</dbReference>
<dbReference type="Pfam" id="PF04972">
    <property type="entry name" value="BON"/>
    <property type="match status" value="1"/>
</dbReference>
<comment type="caution">
    <text evidence="5">The sequence shown here is derived from an EMBL/GenBank/DDBJ whole genome shotgun (WGS) entry which is preliminary data.</text>
</comment>
<name>A0ABW0DWQ5_9ACTN</name>
<dbReference type="InterPro" id="IPR051257">
    <property type="entry name" value="Diverse_CBS-Domain"/>
</dbReference>
<dbReference type="SUPFAM" id="SSF54631">
    <property type="entry name" value="CBS-domain pair"/>
    <property type="match status" value="1"/>
</dbReference>
<evidence type="ECO:0000256" key="1">
    <source>
        <dbReference type="ARBA" id="ARBA00023122"/>
    </source>
</evidence>
<protein>
    <submittedName>
        <fullName evidence="5">CBS domain-containing protein</fullName>
    </submittedName>
</protein>
<proteinExistence type="predicted"/>
<dbReference type="PANTHER" id="PTHR43080:SF29">
    <property type="entry name" value="OS02G0818000 PROTEIN"/>
    <property type="match status" value="1"/>
</dbReference>